<dbReference type="InterPro" id="IPR011029">
    <property type="entry name" value="DEATH-like_dom_sf"/>
</dbReference>
<dbReference type="Pfam" id="PF00619">
    <property type="entry name" value="CARD"/>
    <property type="match status" value="1"/>
</dbReference>
<keyword evidence="5" id="KW-0395">Inflammatory response</keyword>
<dbReference type="InterPro" id="IPR033516">
    <property type="entry name" value="CARD8/ASC/NALP1_CARD"/>
</dbReference>
<evidence type="ECO:0000313" key="8">
    <source>
        <dbReference type="Ensembl" id="ENSCCRP00000139930.1"/>
    </source>
</evidence>
<dbReference type="Gene3D" id="1.10.533.10">
    <property type="entry name" value="Death Domain, Fas"/>
    <property type="match status" value="1"/>
</dbReference>
<sequence>MSEDHEGEQREKCKEVMFVDKNSAKLIQKVTSVMPIADELKNKGMIHPEKYDEIEAKETDQEKMRKIFESFKSGGDTAKSAFYYLLEEHEEQLFKDLGGVSRKRKLADPECSVPCKKRPPHNLNNIPIMNEMKPPASKKEKNLPALKKEKKTPAPEKEKKPPAAKKEMKPPAAKKAKKPPAAKEMKPPAAKKAKKPPAAKEKKPPAAKKEKKPPAAKEKKSPAPKKAK</sequence>
<dbReference type="AlphaFoldDB" id="A0A9J8AF50"/>
<dbReference type="PROSITE" id="PS50209">
    <property type="entry name" value="CARD"/>
    <property type="match status" value="1"/>
</dbReference>
<keyword evidence="4" id="KW-0391">Immunity</keyword>
<keyword evidence="3" id="KW-0399">Innate immunity</keyword>
<keyword evidence="9" id="KW-1185">Reference proteome</keyword>
<dbReference type="SUPFAM" id="SSF47986">
    <property type="entry name" value="DEATH domain"/>
    <property type="match status" value="1"/>
</dbReference>
<feature type="region of interest" description="Disordered" evidence="6">
    <location>
        <begin position="101"/>
        <end position="228"/>
    </location>
</feature>
<dbReference type="GeneTree" id="ENSGT01150000287174"/>
<feature type="compositionally biased region" description="Basic and acidic residues" evidence="6">
    <location>
        <begin position="151"/>
        <end position="169"/>
    </location>
</feature>
<evidence type="ECO:0000256" key="4">
    <source>
        <dbReference type="ARBA" id="ARBA00022859"/>
    </source>
</evidence>
<dbReference type="Ensembl" id="ENSCCRT00000151601.1">
    <property type="protein sequence ID" value="ENSCCRP00000139930.1"/>
    <property type="gene ID" value="ENSCCRG00000062563.1"/>
</dbReference>
<proteinExistence type="predicted"/>
<dbReference type="PANTHER" id="PTHR46985">
    <property type="entry name" value="NACHT, LRR AND PYD DOMAINS-CONTAINING PROTEIN 1"/>
    <property type="match status" value="1"/>
</dbReference>
<dbReference type="GO" id="GO:0006954">
    <property type="term" value="P:inflammatory response"/>
    <property type="evidence" value="ECO:0007669"/>
    <property type="project" value="UniProtKB-KW"/>
</dbReference>
<evidence type="ECO:0000256" key="3">
    <source>
        <dbReference type="ARBA" id="ARBA00022588"/>
    </source>
</evidence>
<comment type="subcellular location">
    <subcellularLocation>
        <location evidence="1">Cytoplasm</location>
        <location evidence="1">Cytosol</location>
    </subcellularLocation>
</comment>
<evidence type="ECO:0000256" key="6">
    <source>
        <dbReference type="SAM" id="MobiDB-lite"/>
    </source>
</evidence>
<name>A0A9J8AF50_CYPCA</name>
<accession>A0A9J8AF50</accession>
<evidence type="ECO:0000256" key="1">
    <source>
        <dbReference type="ARBA" id="ARBA00004514"/>
    </source>
</evidence>
<feature type="compositionally biased region" description="Basic and acidic residues" evidence="6">
    <location>
        <begin position="198"/>
        <end position="221"/>
    </location>
</feature>
<reference evidence="8" key="1">
    <citation type="submission" date="2025-08" db="UniProtKB">
        <authorList>
            <consortium name="Ensembl"/>
        </authorList>
    </citation>
    <scope>IDENTIFICATION</scope>
</reference>
<dbReference type="GO" id="GO:0045087">
    <property type="term" value="P:innate immune response"/>
    <property type="evidence" value="ECO:0007669"/>
    <property type="project" value="UniProtKB-KW"/>
</dbReference>
<reference evidence="8" key="2">
    <citation type="submission" date="2025-09" db="UniProtKB">
        <authorList>
            <consortium name="Ensembl"/>
        </authorList>
    </citation>
    <scope>IDENTIFICATION</scope>
</reference>
<evidence type="ECO:0000259" key="7">
    <source>
        <dbReference type="PROSITE" id="PS50209"/>
    </source>
</evidence>
<dbReference type="PANTHER" id="PTHR46985:SF2">
    <property type="entry name" value="APOPTOSIS-ASSOCIATED SPECK-LIKE PROTEIN CONTAINING A CARD"/>
    <property type="match status" value="1"/>
</dbReference>
<feature type="domain" description="CARD" evidence="7">
    <location>
        <begin position="11"/>
        <end position="101"/>
    </location>
</feature>
<dbReference type="GO" id="GO:0005829">
    <property type="term" value="C:cytosol"/>
    <property type="evidence" value="ECO:0007669"/>
    <property type="project" value="UniProtKB-SubCell"/>
</dbReference>
<dbReference type="InterPro" id="IPR051249">
    <property type="entry name" value="NLRP_Inflammasome"/>
</dbReference>
<dbReference type="InterPro" id="IPR001315">
    <property type="entry name" value="CARD"/>
</dbReference>
<organism evidence="8 9">
    <name type="scientific">Cyprinus carpio carpio</name>
    <dbReference type="NCBI Taxonomy" id="630221"/>
    <lineage>
        <taxon>Eukaryota</taxon>
        <taxon>Metazoa</taxon>
        <taxon>Chordata</taxon>
        <taxon>Craniata</taxon>
        <taxon>Vertebrata</taxon>
        <taxon>Euteleostomi</taxon>
        <taxon>Actinopterygii</taxon>
        <taxon>Neopterygii</taxon>
        <taxon>Teleostei</taxon>
        <taxon>Ostariophysi</taxon>
        <taxon>Cypriniformes</taxon>
        <taxon>Cyprinidae</taxon>
        <taxon>Cyprininae</taxon>
        <taxon>Cyprinus</taxon>
    </lineage>
</organism>
<protein>
    <recommendedName>
        <fullName evidence="7">CARD domain-containing protein</fullName>
    </recommendedName>
</protein>
<dbReference type="CDD" id="cd08330">
    <property type="entry name" value="CARD_ASC_NALP1"/>
    <property type="match status" value="1"/>
</dbReference>
<dbReference type="GO" id="GO:0042981">
    <property type="term" value="P:regulation of apoptotic process"/>
    <property type="evidence" value="ECO:0007669"/>
    <property type="project" value="InterPro"/>
</dbReference>
<evidence type="ECO:0000256" key="2">
    <source>
        <dbReference type="ARBA" id="ARBA00022490"/>
    </source>
</evidence>
<keyword evidence="2" id="KW-0963">Cytoplasm</keyword>
<evidence type="ECO:0000256" key="5">
    <source>
        <dbReference type="ARBA" id="ARBA00023198"/>
    </source>
</evidence>
<dbReference type="FunFam" id="1.10.533.10:FF:000013">
    <property type="entry name" value="Apoptosis-associated speck-like protein containing a CARD"/>
    <property type="match status" value="1"/>
</dbReference>
<evidence type="ECO:0000313" key="9">
    <source>
        <dbReference type="Proteomes" id="UP001108240"/>
    </source>
</evidence>
<dbReference type="Proteomes" id="UP001108240">
    <property type="component" value="Unplaced"/>
</dbReference>